<dbReference type="RefSeq" id="WP_125648973.1">
    <property type="nucleotide sequence ID" value="NZ_JBHTOH010000092.1"/>
</dbReference>
<keyword evidence="6" id="KW-1185">Reference proteome</keyword>
<evidence type="ECO:0000256" key="1">
    <source>
        <dbReference type="ARBA" id="ARBA00005541"/>
    </source>
</evidence>
<organism evidence="5 6">
    <name type="scientific">Lapidilactobacillus gannanensis</name>
    <dbReference type="NCBI Taxonomy" id="2486002"/>
    <lineage>
        <taxon>Bacteria</taxon>
        <taxon>Bacillati</taxon>
        <taxon>Bacillota</taxon>
        <taxon>Bacilli</taxon>
        <taxon>Lactobacillales</taxon>
        <taxon>Lactobacillaceae</taxon>
        <taxon>Lapidilactobacillus</taxon>
    </lineage>
</organism>
<evidence type="ECO:0000313" key="5">
    <source>
        <dbReference type="EMBL" id="MFD1412024.1"/>
    </source>
</evidence>
<feature type="region of interest" description="Disordered" evidence="4">
    <location>
        <begin position="391"/>
        <end position="414"/>
    </location>
</feature>
<protein>
    <submittedName>
        <fullName evidence="5">Toxic anion resistance protein</fullName>
    </submittedName>
</protein>
<feature type="compositionally biased region" description="Basic and acidic residues" evidence="4">
    <location>
        <begin position="393"/>
        <end position="414"/>
    </location>
</feature>
<accession>A0ABW4BQ06</accession>
<dbReference type="EMBL" id="JBHTOH010000092">
    <property type="protein sequence ID" value="MFD1412024.1"/>
    <property type="molecule type" value="Genomic_DNA"/>
</dbReference>
<evidence type="ECO:0000256" key="2">
    <source>
        <dbReference type="PIRNR" id="PIRNR026508"/>
    </source>
</evidence>
<name>A0ABW4BQ06_9LACO</name>
<reference evidence="6" key="1">
    <citation type="journal article" date="2019" name="Int. J. Syst. Evol. Microbiol.">
        <title>The Global Catalogue of Microorganisms (GCM) 10K type strain sequencing project: providing services to taxonomists for standard genome sequencing and annotation.</title>
        <authorList>
            <consortium name="The Broad Institute Genomics Platform"/>
            <consortium name="The Broad Institute Genome Sequencing Center for Infectious Disease"/>
            <person name="Wu L."/>
            <person name="Ma J."/>
        </authorList>
    </citation>
    <scope>NUCLEOTIDE SEQUENCE [LARGE SCALE GENOMIC DNA]</scope>
    <source>
        <strain evidence="6">CCM 8937</strain>
    </source>
</reference>
<gene>
    <name evidence="5" type="ORF">ACFQ4R_10585</name>
</gene>
<dbReference type="Proteomes" id="UP001597191">
    <property type="component" value="Unassembled WGS sequence"/>
</dbReference>
<evidence type="ECO:0000256" key="4">
    <source>
        <dbReference type="SAM" id="MobiDB-lite"/>
    </source>
</evidence>
<proteinExistence type="inferred from homology"/>
<feature type="coiled-coil region" evidence="3">
    <location>
        <begin position="360"/>
        <end position="387"/>
    </location>
</feature>
<dbReference type="PIRSF" id="PIRSF026508">
    <property type="entry name" value="TelA"/>
    <property type="match status" value="1"/>
</dbReference>
<evidence type="ECO:0000256" key="3">
    <source>
        <dbReference type="SAM" id="Coils"/>
    </source>
</evidence>
<comment type="caution">
    <text evidence="5">The sequence shown here is derived from an EMBL/GenBank/DDBJ whole genome shotgun (WGS) entry which is preliminary data.</text>
</comment>
<evidence type="ECO:0000313" key="6">
    <source>
        <dbReference type="Proteomes" id="UP001597191"/>
    </source>
</evidence>
<sequence>MTENNQTDNSNLYDDLLADPFADHGDLTASDNQAAATKAADETAALDRLNETQKQQAAALVKQIDTKNQAAVLNYGANAQKQLSAFSQKMLDQVQSQQTGEIGNGLTDLMYRLNEANPSELEAENNNVFRKIFGKVKRSVYELTAKYQKIGAQIDSIATKLDHQKNDLLLDNKMLNGLYDQNKAYFDALNVYIAAGKVKLKDLEENDIPKLLAAAEASGDQMQVQEANDLKQFADRLEKRTHDLELARQITIQQAPQIRLIQGTNQALAEKIQASINTAIPLWKNQVAIALTLLRQKDAVTAQRQVSQTTNDLLAKNSEMLKISAIETAKENERGVVDIETLQKTQNDLVETLQQTLKIQQDGRKKRQAAEGELQKMESELKAHLLAYSRGETATDYRTHKEVDPIPDPRIDNK</sequence>
<dbReference type="InterPro" id="IPR008863">
    <property type="entry name" value="Toxic_anion-R_TelA"/>
</dbReference>
<comment type="similarity">
    <text evidence="1 2">Belongs to the TelA family.</text>
</comment>
<dbReference type="PANTHER" id="PTHR38432:SF1">
    <property type="entry name" value="TELA-LIKE PROTEIN SAOUHSC_01408"/>
    <property type="match status" value="1"/>
</dbReference>
<keyword evidence="3" id="KW-0175">Coiled coil</keyword>
<dbReference type="Pfam" id="PF05816">
    <property type="entry name" value="TelA"/>
    <property type="match status" value="1"/>
</dbReference>
<dbReference type="PANTHER" id="PTHR38432">
    <property type="entry name" value="TELA-LIKE PROTEIN SAOUHSC_01408"/>
    <property type="match status" value="1"/>
</dbReference>